<sequence>MDSLSSLKLKPCRGMISTFSLHCKSHLKQNPGREILVKSSRKGRRLSPRMRLCRNAELKSMLCSWF</sequence>
<comment type="caution">
    <text evidence="1">The sequence shown here is derived from an EMBL/GenBank/DDBJ whole genome shotgun (WGS) entry which is preliminary data.</text>
</comment>
<gene>
    <name evidence="1" type="ORF">I3842_08G115500</name>
</gene>
<proteinExistence type="predicted"/>
<evidence type="ECO:0000313" key="2">
    <source>
        <dbReference type="Proteomes" id="UP000811246"/>
    </source>
</evidence>
<name>A0A922JC18_CARIL</name>
<dbReference type="AlphaFoldDB" id="A0A922JC18"/>
<organism evidence="1 2">
    <name type="scientific">Carya illinoinensis</name>
    <name type="common">Pecan</name>
    <dbReference type="NCBI Taxonomy" id="32201"/>
    <lineage>
        <taxon>Eukaryota</taxon>
        <taxon>Viridiplantae</taxon>
        <taxon>Streptophyta</taxon>
        <taxon>Embryophyta</taxon>
        <taxon>Tracheophyta</taxon>
        <taxon>Spermatophyta</taxon>
        <taxon>Magnoliopsida</taxon>
        <taxon>eudicotyledons</taxon>
        <taxon>Gunneridae</taxon>
        <taxon>Pentapetalae</taxon>
        <taxon>rosids</taxon>
        <taxon>fabids</taxon>
        <taxon>Fagales</taxon>
        <taxon>Juglandaceae</taxon>
        <taxon>Carya</taxon>
    </lineage>
</organism>
<reference evidence="1" key="1">
    <citation type="submission" date="2021-01" db="EMBL/GenBank/DDBJ databases">
        <authorList>
            <person name="Lovell J.T."/>
            <person name="Bentley N."/>
            <person name="Bhattarai G."/>
            <person name="Jenkins J.W."/>
            <person name="Sreedasyam A."/>
            <person name="Alarcon Y."/>
            <person name="Bock C."/>
            <person name="Boston L."/>
            <person name="Carlson J."/>
            <person name="Cervantes K."/>
            <person name="Clermont K."/>
            <person name="Krom N."/>
            <person name="Kubenka K."/>
            <person name="Mamidi S."/>
            <person name="Mattison C."/>
            <person name="Monteros M."/>
            <person name="Pisani C."/>
            <person name="Plott C."/>
            <person name="Rajasekar S."/>
            <person name="Rhein H.S."/>
            <person name="Rohla C."/>
            <person name="Song M."/>
            <person name="Hilaire R.S."/>
            <person name="Shu S."/>
            <person name="Wells L."/>
            <person name="Wang X."/>
            <person name="Webber J."/>
            <person name="Heerema R.J."/>
            <person name="Klein P."/>
            <person name="Conner P."/>
            <person name="Grauke L."/>
            <person name="Grimwood J."/>
            <person name="Schmutz J."/>
            <person name="Randall J.J."/>
        </authorList>
    </citation>
    <scope>NUCLEOTIDE SEQUENCE</scope>
    <source>
        <tissue evidence="1">Leaf</tissue>
    </source>
</reference>
<protein>
    <submittedName>
        <fullName evidence="1">Uncharacterized protein</fullName>
    </submittedName>
</protein>
<accession>A0A922JC18</accession>
<dbReference type="Proteomes" id="UP000811246">
    <property type="component" value="Chromosome 8"/>
</dbReference>
<evidence type="ECO:0000313" key="1">
    <source>
        <dbReference type="EMBL" id="KAG6700507.1"/>
    </source>
</evidence>
<dbReference type="EMBL" id="CM031832">
    <property type="protein sequence ID" value="KAG6700507.1"/>
    <property type="molecule type" value="Genomic_DNA"/>
</dbReference>